<protein>
    <submittedName>
        <fullName evidence="3">Uncharacterized protein</fullName>
    </submittedName>
</protein>
<dbReference type="AlphaFoldDB" id="X6M3U1"/>
<keyword evidence="2" id="KW-1133">Transmembrane helix</keyword>
<dbReference type="EMBL" id="ASPP01025185">
    <property type="protein sequence ID" value="ETO08286.1"/>
    <property type="molecule type" value="Genomic_DNA"/>
</dbReference>
<sequence>SRSKLPTKISGLKPPRVEKKPKEFVSFIFYFYFFIKCLCVVNRHAPISKKIFFPITVQTKKNIDRQRMFLSSKKYLKKIEENKKMSAKNVENKKKNTIRKILKKDIKKKCKKRKKEKKKEKKEREKKKNK</sequence>
<evidence type="ECO:0000313" key="4">
    <source>
        <dbReference type="Proteomes" id="UP000023152"/>
    </source>
</evidence>
<feature type="non-terminal residue" evidence="3">
    <location>
        <position position="1"/>
    </location>
</feature>
<keyword evidence="2" id="KW-0472">Membrane</keyword>
<reference evidence="3 4" key="1">
    <citation type="journal article" date="2013" name="Curr. Biol.">
        <title>The Genome of the Foraminiferan Reticulomyxa filosa.</title>
        <authorList>
            <person name="Glockner G."/>
            <person name="Hulsmann N."/>
            <person name="Schleicher M."/>
            <person name="Noegel A.A."/>
            <person name="Eichinger L."/>
            <person name="Gallinger C."/>
            <person name="Pawlowski J."/>
            <person name="Sierra R."/>
            <person name="Euteneuer U."/>
            <person name="Pillet L."/>
            <person name="Moustafa A."/>
            <person name="Platzer M."/>
            <person name="Groth M."/>
            <person name="Szafranski K."/>
            <person name="Schliwa M."/>
        </authorList>
    </citation>
    <scope>NUCLEOTIDE SEQUENCE [LARGE SCALE GENOMIC DNA]</scope>
</reference>
<comment type="caution">
    <text evidence="3">The sequence shown here is derived from an EMBL/GenBank/DDBJ whole genome shotgun (WGS) entry which is preliminary data.</text>
</comment>
<proteinExistence type="predicted"/>
<feature type="region of interest" description="Disordered" evidence="1">
    <location>
        <begin position="86"/>
        <end position="130"/>
    </location>
</feature>
<evidence type="ECO:0000313" key="3">
    <source>
        <dbReference type="EMBL" id="ETO08286.1"/>
    </source>
</evidence>
<evidence type="ECO:0000256" key="1">
    <source>
        <dbReference type="SAM" id="MobiDB-lite"/>
    </source>
</evidence>
<keyword evidence="4" id="KW-1185">Reference proteome</keyword>
<organism evidence="3 4">
    <name type="scientific">Reticulomyxa filosa</name>
    <dbReference type="NCBI Taxonomy" id="46433"/>
    <lineage>
        <taxon>Eukaryota</taxon>
        <taxon>Sar</taxon>
        <taxon>Rhizaria</taxon>
        <taxon>Retaria</taxon>
        <taxon>Foraminifera</taxon>
        <taxon>Monothalamids</taxon>
        <taxon>Reticulomyxidae</taxon>
        <taxon>Reticulomyxa</taxon>
    </lineage>
</organism>
<name>X6M3U1_RETFI</name>
<feature type="transmembrane region" description="Helical" evidence="2">
    <location>
        <begin position="24"/>
        <end position="41"/>
    </location>
</feature>
<accession>X6M3U1</accession>
<gene>
    <name evidence="3" type="ORF">RFI_29103</name>
</gene>
<keyword evidence="2" id="KW-0812">Transmembrane</keyword>
<feature type="compositionally biased region" description="Basic residues" evidence="1">
    <location>
        <begin position="95"/>
        <end position="130"/>
    </location>
</feature>
<evidence type="ECO:0000256" key="2">
    <source>
        <dbReference type="SAM" id="Phobius"/>
    </source>
</evidence>
<dbReference type="Proteomes" id="UP000023152">
    <property type="component" value="Unassembled WGS sequence"/>
</dbReference>